<comment type="caution">
    <text evidence="1">The sequence shown here is derived from an EMBL/GenBank/DDBJ whole genome shotgun (WGS) entry which is preliminary data.</text>
</comment>
<evidence type="ECO:0000313" key="1">
    <source>
        <dbReference type="EMBL" id="MCU7615902.1"/>
    </source>
</evidence>
<protein>
    <recommendedName>
        <fullName evidence="3">DUF1795 domain-containing protein</fullName>
    </recommendedName>
</protein>
<dbReference type="Proteomes" id="UP001208649">
    <property type="component" value="Unassembled WGS sequence"/>
</dbReference>
<sequence>MKNFLLFTFLAFANLYLSQSNQRVSVSGTKYSMIPPEGFEKSQSFSGFQHTESGSSIMINELPASYEDLVKEFTSEALKSKGMNLLDKTIIDFNGSKANVFKITQVANGKIYLKQLLVFGDQTKTVLVNGIYPEINKNLEESIKKSILSTIYNSEQNVDPANVVSFSVDIADSGFKFIKYMSGSLLYSIDGKIPTDKPTIIVGNSISKISVKDFKKFAEDRFRSLPGAKDAVFKNVNKITIDNLNGYEIIAEVSEKEDQPQMIYQTILFNEDSGYFIIVGQTKENFEKYKSLFQKISKTFKRK</sequence>
<keyword evidence="2" id="KW-1185">Reference proteome</keyword>
<gene>
    <name evidence="1" type="ORF">NZ698_01725</name>
</gene>
<reference evidence="2" key="1">
    <citation type="submission" date="2023-07" db="EMBL/GenBank/DDBJ databases">
        <title>Chryseobacterium sp. strain PBS4-4 Genome sequencing and assembly.</title>
        <authorList>
            <person name="Jung Y."/>
        </authorList>
    </citation>
    <scope>NUCLEOTIDE SEQUENCE [LARGE SCALE GENOMIC DNA]</scope>
    <source>
        <strain evidence="2">PBS4-4</strain>
    </source>
</reference>
<accession>A0ABT2W3U6</accession>
<proteinExistence type="predicted"/>
<evidence type="ECO:0000313" key="2">
    <source>
        <dbReference type="Proteomes" id="UP001208649"/>
    </source>
</evidence>
<dbReference type="RefSeq" id="WP_263001251.1">
    <property type="nucleotide sequence ID" value="NZ_JAOTEM010000001.1"/>
</dbReference>
<dbReference type="Gene3D" id="3.40.1000.10">
    <property type="entry name" value="Mog1/PsbP, alpha/beta/alpha sandwich"/>
    <property type="match status" value="1"/>
</dbReference>
<evidence type="ECO:0008006" key="3">
    <source>
        <dbReference type="Google" id="ProtNLM"/>
    </source>
</evidence>
<name>A0ABT2W3U6_9FLAO</name>
<organism evidence="1 2">
    <name type="scientific">Chryseobacterium edaphi</name>
    <dbReference type="NCBI Taxonomy" id="2976532"/>
    <lineage>
        <taxon>Bacteria</taxon>
        <taxon>Pseudomonadati</taxon>
        <taxon>Bacteroidota</taxon>
        <taxon>Flavobacteriia</taxon>
        <taxon>Flavobacteriales</taxon>
        <taxon>Weeksellaceae</taxon>
        <taxon>Chryseobacterium group</taxon>
        <taxon>Chryseobacterium</taxon>
    </lineage>
</organism>
<dbReference type="EMBL" id="JAOTEM010000001">
    <property type="protein sequence ID" value="MCU7615902.1"/>
    <property type="molecule type" value="Genomic_DNA"/>
</dbReference>